<evidence type="ECO:0000313" key="8">
    <source>
        <dbReference type="EMBL" id="QTD54310.1"/>
    </source>
</evidence>
<feature type="compositionally biased region" description="Basic and acidic residues" evidence="5">
    <location>
        <begin position="468"/>
        <end position="477"/>
    </location>
</feature>
<dbReference type="RefSeq" id="WP_237384406.1">
    <property type="nucleotide sequence ID" value="NZ_CP071793.1"/>
</dbReference>
<reference evidence="8" key="1">
    <citation type="submission" date="2021-03" db="EMBL/GenBank/DDBJ databases">
        <title>Acanthopleuribacteraceae sp. M133.</title>
        <authorList>
            <person name="Wang G."/>
        </authorList>
    </citation>
    <scope>NUCLEOTIDE SEQUENCE</scope>
    <source>
        <strain evidence="8">M133</strain>
    </source>
</reference>
<keyword evidence="9" id="KW-1185">Reference proteome</keyword>
<accession>A0A8A4TXT6</accession>
<keyword evidence="4 6" id="KW-0472">Membrane</keyword>
<gene>
    <name evidence="8" type="ORF">J3U87_17840</name>
</gene>
<name>A0A8A4TXT6_SULCO</name>
<dbReference type="InterPro" id="IPR011020">
    <property type="entry name" value="HTTM-like"/>
</dbReference>
<evidence type="ECO:0000256" key="3">
    <source>
        <dbReference type="ARBA" id="ARBA00022989"/>
    </source>
</evidence>
<evidence type="ECO:0000256" key="2">
    <source>
        <dbReference type="ARBA" id="ARBA00022692"/>
    </source>
</evidence>
<organism evidence="8 9">
    <name type="scientific">Sulfidibacter corallicola</name>
    <dbReference type="NCBI Taxonomy" id="2818388"/>
    <lineage>
        <taxon>Bacteria</taxon>
        <taxon>Pseudomonadati</taxon>
        <taxon>Acidobacteriota</taxon>
        <taxon>Holophagae</taxon>
        <taxon>Acanthopleuribacterales</taxon>
        <taxon>Acanthopleuribacteraceae</taxon>
        <taxon>Sulfidibacter</taxon>
    </lineage>
</organism>
<keyword evidence="2 6" id="KW-0812">Transmembrane</keyword>
<sequence length="488" mass="56698">MGNNPNAGKWFDLKATHFSLSLARIVFFSFQFCEFAQTYWNRAISFPEGSLIGNVVLPVYLVIHLLLIFGLFTRFALIANLILARVILDNVLDIYHVDYVIKYLSLALVFMPEPKALALDLVRRKEKARPGAPLPTWFYLWVFTPLALTYFDSLFFKYRNEIWQNGLAFWMPAALPNFSTGYYPEFLEVKALVMPLSYLSLIYETLFPALLLRRGRLIVWTVGVGFHLGIAMFFPIPWFALSWVGALLLFFPFHWFMDLEDDGEPQESLAYSKVVARLGYAGCVLLFLFQLSLIFTPNKVNRFIALHIGQARHNVYLDFHFTLTSPILRFYEVTEEERIPIASFDDKGYPQVSGRYWATTHFFLRFGFLNDPPKYTMWHIARYCKGSLLKRGRPVAGSVIEIEYKDVTTPLALDFDRDDQIEKHPWHAAGRIVYDENGKANFDFTRNFRHQMFDVRRPLPVRSKIVTPKKEEPKPESEPTTSEQNQNP</sequence>
<feature type="transmembrane region" description="Helical" evidence="6">
    <location>
        <begin position="189"/>
        <end position="210"/>
    </location>
</feature>
<evidence type="ECO:0000259" key="7">
    <source>
        <dbReference type="SMART" id="SM00752"/>
    </source>
</evidence>
<evidence type="ECO:0000256" key="4">
    <source>
        <dbReference type="ARBA" id="ARBA00023136"/>
    </source>
</evidence>
<protein>
    <submittedName>
        <fullName evidence="8">HTTM domain-containing protein</fullName>
    </submittedName>
</protein>
<feature type="transmembrane region" description="Helical" evidence="6">
    <location>
        <begin position="137"/>
        <end position="155"/>
    </location>
</feature>
<proteinExistence type="predicted"/>
<comment type="subcellular location">
    <subcellularLocation>
        <location evidence="1">Endomembrane system</location>
        <topology evidence="1">Multi-pass membrane protein</topology>
    </subcellularLocation>
</comment>
<dbReference type="SMART" id="SM00752">
    <property type="entry name" value="HTTM"/>
    <property type="match status" value="1"/>
</dbReference>
<feature type="domain" description="HTTM-like" evidence="7">
    <location>
        <begin position="13"/>
        <end position="255"/>
    </location>
</feature>
<feature type="region of interest" description="Disordered" evidence="5">
    <location>
        <begin position="461"/>
        <end position="488"/>
    </location>
</feature>
<feature type="transmembrane region" description="Helical" evidence="6">
    <location>
        <begin position="60"/>
        <end position="88"/>
    </location>
</feature>
<evidence type="ECO:0000256" key="5">
    <source>
        <dbReference type="SAM" id="MobiDB-lite"/>
    </source>
</evidence>
<dbReference type="GO" id="GO:0012505">
    <property type="term" value="C:endomembrane system"/>
    <property type="evidence" value="ECO:0007669"/>
    <property type="project" value="UniProtKB-SubCell"/>
</dbReference>
<dbReference type="AlphaFoldDB" id="A0A8A4TXT6"/>
<evidence type="ECO:0000313" key="9">
    <source>
        <dbReference type="Proteomes" id="UP000663929"/>
    </source>
</evidence>
<feature type="transmembrane region" description="Helical" evidence="6">
    <location>
        <begin position="278"/>
        <end position="295"/>
    </location>
</feature>
<evidence type="ECO:0000256" key="1">
    <source>
        <dbReference type="ARBA" id="ARBA00004127"/>
    </source>
</evidence>
<keyword evidence="3 6" id="KW-1133">Transmembrane helix</keyword>
<feature type="compositionally biased region" description="Low complexity" evidence="5">
    <location>
        <begin position="478"/>
        <end position="488"/>
    </location>
</feature>
<dbReference type="Proteomes" id="UP000663929">
    <property type="component" value="Chromosome"/>
</dbReference>
<evidence type="ECO:0000256" key="6">
    <source>
        <dbReference type="SAM" id="Phobius"/>
    </source>
</evidence>
<dbReference type="KEGG" id="scor:J3U87_17840"/>
<dbReference type="EMBL" id="CP071793">
    <property type="protein sequence ID" value="QTD54310.1"/>
    <property type="molecule type" value="Genomic_DNA"/>
</dbReference>